<dbReference type="GO" id="GO:0071424">
    <property type="term" value="F:rRNA (cytosine-N4-)-methyltransferase activity"/>
    <property type="evidence" value="ECO:0007669"/>
    <property type="project" value="UniProtKB-UniRule"/>
</dbReference>
<comment type="caution">
    <text evidence="6">Lacks conserved residue(s) required for the propagation of feature annotation.</text>
</comment>
<dbReference type="NCBIfam" id="TIGR00006">
    <property type="entry name" value="16S rRNA (cytosine(1402)-N(4))-methyltransferase RsmH"/>
    <property type="match status" value="1"/>
</dbReference>
<comment type="caution">
    <text evidence="7">The sequence shown here is derived from an EMBL/GenBank/DDBJ whole genome shotgun (WGS) entry which is preliminary data.</text>
</comment>
<protein>
    <recommendedName>
        <fullName evidence="6">Ribosomal RNA small subunit methyltransferase H</fullName>
        <ecNumber evidence="6">2.1.1.199</ecNumber>
    </recommendedName>
    <alternativeName>
        <fullName evidence="6">16S rRNA m(4)C1402 methyltransferase</fullName>
    </alternativeName>
    <alternativeName>
        <fullName evidence="6">rRNA (cytosine-N(4)-)-methyltransferase RsmH</fullName>
    </alternativeName>
</protein>
<accession>A0A0E9M0I0</accession>
<feature type="binding site" evidence="6">
    <location>
        <position position="55"/>
    </location>
    <ligand>
        <name>S-adenosyl-L-methionine</name>
        <dbReference type="ChEBI" id="CHEBI:59789"/>
    </ligand>
</feature>
<keyword evidence="3 6" id="KW-0489">Methyltransferase</keyword>
<keyword evidence="5 6" id="KW-0949">S-adenosyl-L-methionine</keyword>
<sequence>MIVFDQDEDAWDNRIEDSRVTFVRHNFRYLYQFAKYLDATPLDGILADLGVSSHHFDSPDRGFSFRFEGDLDMRMNRQTGITAAEVLNSYSEEDLIRIFKLYGEISSARRLVNEIAGFRGAKPFETTSELKDLAAKLAPRKDAARFMGQVFQALRIEVNGEMEVLREMLRHTVEVLKPGGRLVIMSYHSLEDRLVKNFFRTGDMDQSEVERDIYGHASVPFELITRKVIVPSEEEIEKNPRARSAKLRIAQKTE</sequence>
<dbReference type="GO" id="GO:0005737">
    <property type="term" value="C:cytoplasm"/>
    <property type="evidence" value="ECO:0007669"/>
    <property type="project" value="UniProtKB-SubCell"/>
</dbReference>
<dbReference type="GO" id="GO:0070475">
    <property type="term" value="P:rRNA base methylation"/>
    <property type="evidence" value="ECO:0007669"/>
    <property type="project" value="UniProtKB-UniRule"/>
</dbReference>
<organism evidence="7 8">
    <name type="scientific">Geofilum rubicundum JCM 15548</name>
    <dbReference type="NCBI Taxonomy" id="1236989"/>
    <lineage>
        <taxon>Bacteria</taxon>
        <taxon>Pseudomonadati</taxon>
        <taxon>Bacteroidota</taxon>
        <taxon>Bacteroidia</taxon>
        <taxon>Marinilabiliales</taxon>
        <taxon>Marinilabiliaceae</taxon>
        <taxon>Geofilum</taxon>
    </lineage>
</organism>
<evidence type="ECO:0000256" key="3">
    <source>
        <dbReference type="ARBA" id="ARBA00022603"/>
    </source>
</evidence>
<evidence type="ECO:0000256" key="5">
    <source>
        <dbReference type="ARBA" id="ARBA00022691"/>
    </source>
</evidence>
<dbReference type="Pfam" id="PF01795">
    <property type="entry name" value="Methyltransf_5"/>
    <property type="match status" value="1"/>
</dbReference>
<evidence type="ECO:0000256" key="4">
    <source>
        <dbReference type="ARBA" id="ARBA00022679"/>
    </source>
</evidence>
<evidence type="ECO:0000313" key="8">
    <source>
        <dbReference type="Proteomes" id="UP000032900"/>
    </source>
</evidence>
<dbReference type="EMBL" id="BAZW01000035">
    <property type="protein sequence ID" value="GAO30999.1"/>
    <property type="molecule type" value="Genomic_DNA"/>
</dbReference>
<dbReference type="PANTHER" id="PTHR11265">
    <property type="entry name" value="S-ADENOSYL-METHYLTRANSFERASE MRAW"/>
    <property type="match status" value="1"/>
</dbReference>
<keyword evidence="8" id="KW-1185">Reference proteome</keyword>
<evidence type="ECO:0000256" key="6">
    <source>
        <dbReference type="HAMAP-Rule" id="MF_01007"/>
    </source>
</evidence>
<keyword evidence="6" id="KW-0963">Cytoplasm</keyword>
<comment type="subcellular location">
    <subcellularLocation>
        <location evidence="6">Cytoplasm</location>
    </subcellularLocation>
</comment>
<dbReference type="InterPro" id="IPR029063">
    <property type="entry name" value="SAM-dependent_MTases_sf"/>
</dbReference>
<dbReference type="SUPFAM" id="SSF81799">
    <property type="entry name" value="Putative methyltransferase TM0872, insert domain"/>
    <property type="match status" value="1"/>
</dbReference>
<feature type="binding site" evidence="6">
    <location>
        <position position="48"/>
    </location>
    <ligand>
        <name>S-adenosyl-L-methionine</name>
        <dbReference type="ChEBI" id="CHEBI:59789"/>
    </ligand>
</feature>
<dbReference type="Gene3D" id="1.10.150.170">
    <property type="entry name" value="Putative methyltransferase TM0872, insert domain"/>
    <property type="match status" value="1"/>
</dbReference>
<evidence type="ECO:0000256" key="1">
    <source>
        <dbReference type="ARBA" id="ARBA00010396"/>
    </source>
</evidence>
<dbReference type="SUPFAM" id="SSF53335">
    <property type="entry name" value="S-adenosyl-L-methionine-dependent methyltransferases"/>
    <property type="match status" value="1"/>
</dbReference>
<reference evidence="7 8" key="1">
    <citation type="journal article" date="2015" name="Microbes Environ.">
        <title>Distribution and evolution of nitrogen fixation genes in the phylum bacteroidetes.</title>
        <authorList>
            <person name="Inoue J."/>
            <person name="Oshima K."/>
            <person name="Suda W."/>
            <person name="Sakamoto M."/>
            <person name="Iino T."/>
            <person name="Noda S."/>
            <person name="Hongoh Y."/>
            <person name="Hattori M."/>
            <person name="Ohkuma M."/>
        </authorList>
    </citation>
    <scope>NUCLEOTIDE SEQUENCE [LARGE SCALE GENOMIC DNA]</scope>
    <source>
        <strain evidence="7">JCM 15548</strain>
    </source>
</reference>
<proteinExistence type="inferred from homology"/>
<gene>
    <name evidence="6" type="primary">rsmH</name>
    <name evidence="7" type="ORF">JCM15548_13330</name>
</gene>
<feature type="binding site" evidence="6">
    <location>
        <position position="5"/>
    </location>
    <ligand>
        <name>S-adenosyl-L-methionine</name>
        <dbReference type="ChEBI" id="CHEBI:59789"/>
    </ligand>
</feature>
<dbReference type="AlphaFoldDB" id="A0A0E9M0I0"/>
<keyword evidence="4 6" id="KW-0808">Transferase</keyword>
<keyword evidence="2 6" id="KW-0698">rRNA processing</keyword>
<evidence type="ECO:0000256" key="2">
    <source>
        <dbReference type="ARBA" id="ARBA00022552"/>
    </source>
</evidence>
<dbReference type="PANTHER" id="PTHR11265:SF0">
    <property type="entry name" value="12S RRNA N4-METHYLCYTIDINE METHYLTRANSFERASE"/>
    <property type="match status" value="1"/>
</dbReference>
<dbReference type="InterPro" id="IPR023397">
    <property type="entry name" value="SAM-dep_MeTrfase_MraW_recog"/>
</dbReference>
<feature type="binding site" evidence="6">
    <location>
        <position position="27"/>
    </location>
    <ligand>
        <name>S-adenosyl-L-methionine</name>
        <dbReference type="ChEBI" id="CHEBI:59789"/>
    </ligand>
</feature>
<dbReference type="STRING" id="1236989.JCM15548_13330"/>
<dbReference type="Gene3D" id="3.40.50.150">
    <property type="entry name" value="Vaccinia Virus protein VP39"/>
    <property type="match status" value="1"/>
</dbReference>
<comment type="catalytic activity">
    <reaction evidence="6">
        <text>cytidine(1402) in 16S rRNA + S-adenosyl-L-methionine = N(4)-methylcytidine(1402) in 16S rRNA + S-adenosyl-L-homocysteine + H(+)</text>
        <dbReference type="Rhea" id="RHEA:42928"/>
        <dbReference type="Rhea" id="RHEA-COMP:10286"/>
        <dbReference type="Rhea" id="RHEA-COMP:10287"/>
        <dbReference type="ChEBI" id="CHEBI:15378"/>
        <dbReference type="ChEBI" id="CHEBI:57856"/>
        <dbReference type="ChEBI" id="CHEBI:59789"/>
        <dbReference type="ChEBI" id="CHEBI:74506"/>
        <dbReference type="ChEBI" id="CHEBI:82748"/>
        <dbReference type="EC" id="2.1.1.199"/>
    </reaction>
</comment>
<dbReference type="InterPro" id="IPR002903">
    <property type="entry name" value="RsmH"/>
</dbReference>
<name>A0A0E9M0I0_9BACT</name>
<comment type="function">
    <text evidence="6">Specifically methylates the N4 position of cytidine in position 1402 (C1402) of 16S rRNA.</text>
</comment>
<dbReference type="EC" id="2.1.1.199" evidence="6"/>
<comment type="similarity">
    <text evidence="1 6">Belongs to the methyltransferase superfamily. RsmH family.</text>
</comment>
<evidence type="ECO:0000313" key="7">
    <source>
        <dbReference type="EMBL" id="GAO30999.1"/>
    </source>
</evidence>
<dbReference type="Proteomes" id="UP000032900">
    <property type="component" value="Unassembled WGS sequence"/>
</dbReference>
<dbReference type="HAMAP" id="MF_01007">
    <property type="entry name" value="16SrRNA_methyltr_H"/>
    <property type="match status" value="1"/>
</dbReference>